<dbReference type="InterPro" id="IPR015315">
    <property type="entry name" value="DUF1963"/>
</dbReference>
<dbReference type="RefSeq" id="WP_192600318.1">
    <property type="nucleotide sequence ID" value="NZ_JADBEL010000033.1"/>
</dbReference>
<keyword evidence="2" id="KW-1185">Reference proteome</keyword>
<dbReference type="PANTHER" id="PTHR36436">
    <property type="entry name" value="SLL5081 PROTEIN"/>
    <property type="match status" value="1"/>
</dbReference>
<proteinExistence type="predicted"/>
<name>A0A927MLR3_9BACL</name>
<accession>A0A927MLR3</accession>
<dbReference type="Proteomes" id="UP000658225">
    <property type="component" value="Unassembled WGS sequence"/>
</dbReference>
<dbReference type="AlphaFoldDB" id="A0A927MLR3"/>
<organism evidence="1 2">
    <name type="scientific">Sporosarcina limicola</name>
    <dbReference type="NCBI Taxonomy" id="34101"/>
    <lineage>
        <taxon>Bacteria</taxon>
        <taxon>Bacillati</taxon>
        <taxon>Bacillota</taxon>
        <taxon>Bacilli</taxon>
        <taxon>Bacillales</taxon>
        <taxon>Caryophanaceae</taxon>
        <taxon>Sporosarcina</taxon>
    </lineage>
</organism>
<dbReference type="EMBL" id="JADBEL010000033">
    <property type="protein sequence ID" value="MBE1556690.1"/>
    <property type="molecule type" value="Genomic_DNA"/>
</dbReference>
<sequence length="282" mass="33257">MQTLNLLLEKYSLQHKQEELVKVAASSIGMKKEFVKEQEILIGSSKFGGLPDLPSHFSFPKLQERYLSFLGQVNLEEVTFYDKNNELPKTGILYFFYDVIEQPWGMEKEEKDGFKVLYFEGNSNGLKRTSYPEKTEDYSPLPVFKIEFKDIWTFPEDPKGIELDDNERERYFEFRDSNMQMVAGSENDEISSDSMHYMLGEPFNVQNDVFEEIIYYANEEKLDWDSKEIMDKSDEMVLLFQMDSDDDLEVMWGDCGMLYFCINKKDLAEKRFDRTKFTLQCS</sequence>
<evidence type="ECO:0000313" key="1">
    <source>
        <dbReference type="EMBL" id="MBE1556690.1"/>
    </source>
</evidence>
<protein>
    <submittedName>
        <fullName evidence="1">Uncharacterized protein YwqG</fullName>
    </submittedName>
</protein>
<comment type="caution">
    <text evidence="1">The sequence shown here is derived from an EMBL/GenBank/DDBJ whole genome shotgun (WGS) entry which is preliminary data.</text>
</comment>
<gene>
    <name evidence="1" type="ORF">H4683_003816</name>
</gene>
<dbReference type="Gene3D" id="2.30.320.10">
    <property type="entry name" value="YwqG-like"/>
    <property type="match status" value="1"/>
</dbReference>
<dbReference type="PANTHER" id="PTHR36436:SF6">
    <property type="entry name" value="SLL5081 PROTEIN"/>
    <property type="match status" value="1"/>
</dbReference>
<reference evidence="1" key="1">
    <citation type="submission" date="2020-10" db="EMBL/GenBank/DDBJ databases">
        <title>Genomic Encyclopedia of Type Strains, Phase IV (KMG-IV): sequencing the most valuable type-strain genomes for metagenomic binning, comparative biology and taxonomic classification.</title>
        <authorList>
            <person name="Goeker M."/>
        </authorList>
    </citation>
    <scope>NUCLEOTIDE SEQUENCE</scope>
    <source>
        <strain evidence="1">DSM 13886</strain>
    </source>
</reference>
<dbReference type="Pfam" id="PF09234">
    <property type="entry name" value="DUF1963"/>
    <property type="match status" value="1"/>
</dbReference>
<dbReference type="SUPFAM" id="SSF103032">
    <property type="entry name" value="Hypothetical protein YwqG"/>
    <property type="match status" value="1"/>
</dbReference>
<dbReference type="InterPro" id="IPR035948">
    <property type="entry name" value="YwqG-like_sf"/>
</dbReference>
<evidence type="ECO:0000313" key="2">
    <source>
        <dbReference type="Proteomes" id="UP000658225"/>
    </source>
</evidence>